<reference evidence="1" key="1">
    <citation type="submission" date="2021-01" db="EMBL/GenBank/DDBJ databases">
        <title>Adiantum capillus-veneris genome.</title>
        <authorList>
            <person name="Fang Y."/>
            <person name="Liao Q."/>
        </authorList>
    </citation>
    <scope>NUCLEOTIDE SEQUENCE</scope>
    <source>
        <strain evidence="1">H3</strain>
        <tissue evidence="1">Leaf</tissue>
    </source>
</reference>
<accession>A0A9D4V979</accession>
<dbReference type="InterPro" id="IPR029063">
    <property type="entry name" value="SAM-dependent_MTases_sf"/>
</dbReference>
<sequence length="456" mass="51146">MELTNTENFPQKTVHNQSDVMLADKLSIDDEVIVSHLQGLVSKIQMASANSCIQNDCVSGPQHFDDLTCKEGIPEDEDRPSEFVLPGLDNNLDRSTHVQKFFAEYYDYMSGFQRIMDKVCQLWPIEPHVGLKSRFLAEILMDMSTVAVYWAQSVSSSTECERKDTNQYAGSFYLADSLGEENCLHAASDCSANINTGLLVGMLVPQIKFLAQQYLRSLGSNLRQGLHEAKIMEFRGFGPDPAPNWIPDKTVQLLSDHSQIGSIEGILNPLFECMWLPWAQSAEFYHHLDVAMVCNQEMLHTALQLKRLATVCFSWAIPTRPVLEYMISMAPHGKIAEIGSGLGYWAALLKKLGADVVAVDDFSESTSQGSLYFPETIPMDGEEFVRQGGAVGRALFFCWPLKNHSQKGSPKHRRTWMLEREMEIPTWPGVHDVFMCFVKHKDTGMVTCAPPTSHPV</sequence>
<dbReference type="EMBL" id="JABFUD020000003">
    <property type="protein sequence ID" value="KAI5082200.1"/>
    <property type="molecule type" value="Genomic_DNA"/>
</dbReference>
<name>A0A9D4V979_ADICA</name>
<dbReference type="AlphaFoldDB" id="A0A9D4V979"/>
<evidence type="ECO:0000313" key="2">
    <source>
        <dbReference type="Proteomes" id="UP000886520"/>
    </source>
</evidence>
<evidence type="ECO:0000313" key="1">
    <source>
        <dbReference type="EMBL" id="KAI5082200.1"/>
    </source>
</evidence>
<dbReference type="PANTHER" id="PTHR39290">
    <property type="entry name" value="C3H1-TYPE DOMAIN-CONTAINING PROTEIN-RELATED"/>
    <property type="match status" value="1"/>
</dbReference>
<protein>
    <submittedName>
        <fullName evidence="1">Uncharacterized protein</fullName>
    </submittedName>
</protein>
<dbReference type="OrthoDB" id="5411518at2759"/>
<gene>
    <name evidence="1" type="ORF">GOP47_0001943</name>
</gene>
<organism evidence="1 2">
    <name type="scientific">Adiantum capillus-veneris</name>
    <name type="common">Maidenhair fern</name>
    <dbReference type="NCBI Taxonomy" id="13818"/>
    <lineage>
        <taxon>Eukaryota</taxon>
        <taxon>Viridiplantae</taxon>
        <taxon>Streptophyta</taxon>
        <taxon>Embryophyta</taxon>
        <taxon>Tracheophyta</taxon>
        <taxon>Polypodiopsida</taxon>
        <taxon>Polypodiidae</taxon>
        <taxon>Polypodiales</taxon>
        <taxon>Pteridineae</taxon>
        <taxon>Pteridaceae</taxon>
        <taxon>Vittarioideae</taxon>
        <taxon>Adiantum</taxon>
    </lineage>
</organism>
<dbReference type="Proteomes" id="UP000886520">
    <property type="component" value="Chromosome 2"/>
</dbReference>
<dbReference type="SUPFAM" id="SSF53335">
    <property type="entry name" value="S-adenosyl-L-methionine-dependent methyltransferases"/>
    <property type="match status" value="1"/>
</dbReference>
<proteinExistence type="predicted"/>
<comment type="caution">
    <text evidence="1">The sequence shown here is derived from an EMBL/GenBank/DDBJ whole genome shotgun (WGS) entry which is preliminary data.</text>
</comment>
<keyword evidence="2" id="KW-1185">Reference proteome</keyword>
<dbReference type="PANTHER" id="PTHR39290:SF6">
    <property type="entry name" value="S-ADENOSYL-L-METHIONINE-DEPENDENT METHYLTRANSFERASES SUPERFAMILY PROTEIN"/>
    <property type="match status" value="1"/>
</dbReference>